<keyword evidence="1" id="KW-0812">Transmembrane</keyword>
<sequence>MSRGRCSLGKWLGLGLLAVVLGGVGGLVWFGAWYYPALGLAGIPKSGYRQALDTAARGMTASDGLVFEDFDFSKFREVARGGEAYAWGAARCKAADGSTTFYWVYLEWSKKRGQWLRNYSLELAAPDDEIYFTRLVPGQLGRAGMAAGKLLGQLGSRLREAAAGRPAGQDRQGLQSPGL</sequence>
<dbReference type="AlphaFoldDB" id="A0A7C9J7L7"/>
<proteinExistence type="predicted"/>
<keyword evidence="1" id="KW-0472">Membrane</keyword>
<keyword evidence="1" id="KW-1133">Transmembrane helix</keyword>
<dbReference type="OrthoDB" id="5455700at2"/>
<keyword evidence="3" id="KW-1185">Reference proteome</keyword>
<evidence type="ECO:0000256" key="1">
    <source>
        <dbReference type="SAM" id="Phobius"/>
    </source>
</evidence>
<protein>
    <submittedName>
        <fullName evidence="2">Uncharacterized protein</fullName>
    </submittedName>
</protein>
<accession>A0A7C9J7L7</accession>
<organism evidence="2 3">
    <name type="scientific">Solidesulfovibrio aerotolerans</name>
    <dbReference type="NCBI Taxonomy" id="295255"/>
    <lineage>
        <taxon>Bacteria</taxon>
        <taxon>Pseudomonadati</taxon>
        <taxon>Thermodesulfobacteriota</taxon>
        <taxon>Desulfovibrionia</taxon>
        <taxon>Desulfovibrionales</taxon>
        <taxon>Desulfovibrionaceae</taxon>
        <taxon>Solidesulfovibrio</taxon>
    </lineage>
</organism>
<name>A0A7C9J7L7_9BACT</name>
<feature type="transmembrane region" description="Helical" evidence="1">
    <location>
        <begin position="12"/>
        <end position="35"/>
    </location>
</feature>
<dbReference type="Proteomes" id="UP000482487">
    <property type="component" value="Unassembled WGS sequence"/>
</dbReference>
<gene>
    <name evidence="2" type="ORF">GTA51_03995</name>
</gene>
<reference evidence="2 3" key="1">
    <citation type="submission" date="2020-01" db="EMBL/GenBank/DDBJ databases">
        <title>Genome sequence of Desulfovibrio aerotolerans DSM 16695(T).</title>
        <authorList>
            <person name="Karnachuk O."/>
            <person name="Avakyan M."/>
            <person name="Mardanov A."/>
            <person name="Kadnikov V."/>
            <person name="Ravin N."/>
        </authorList>
    </citation>
    <scope>NUCLEOTIDE SEQUENCE [LARGE SCALE GENOMIC DNA]</scope>
    <source>
        <strain evidence="2 3">DSM 16695</strain>
    </source>
</reference>
<dbReference type="EMBL" id="WVUD01000004">
    <property type="protein sequence ID" value="MYL82298.1"/>
    <property type="molecule type" value="Genomic_DNA"/>
</dbReference>
<comment type="caution">
    <text evidence="2">The sequence shown here is derived from an EMBL/GenBank/DDBJ whole genome shotgun (WGS) entry which is preliminary data.</text>
</comment>
<dbReference type="RefSeq" id="WP_160958885.1">
    <property type="nucleotide sequence ID" value="NZ_WVUD01000004.1"/>
</dbReference>
<evidence type="ECO:0000313" key="2">
    <source>
        <dbReference type="EMBL" id="MYL82298.1"/>
    </source>
</evidence>
<evidence type="ECO:0000313" key="3">
    <source>
        <dbReference type="Proteomes" id="UP000482487"/>
    </source>
</evidence>